<evidence type="ECO:0000313" key="2">
    <source>
        <dbReference type="EMBL" id="KAF9736760.1"/>
    </source>
</evidence>
<dbReference type="Proteomes" id="UP000756921">
    <property type="component" value="Unassembled WGS sequence"/>
</dbReference>
<reference evidence="2" key="1">
    <citation type="journal article" date="2020" name="Mol. Plant Microbe Interact.">
        <title>Genome Sequence of the Biocontrol Agent Coniothyrium minitans strain Conio (IMI 134523).</title>
        <authorList>
            <person name="Patel D."/>
            <person name="Shittu T.A."/>
            <person name="Baroncelli R."/>
            <person name="Muthumeenakshi S."/>
            <person name="Osborne T.H."/>
            <person name="Janganan T.K."/>
            <person name="Sreenivasaprasad S."/>
        </authorList>
    </citation>
    <scope>NUCLEOTIDE SEQUENCE</scope>
    <source>
        <strain evidence="2">Conio</strain>
    </source>
</reference>
<protein>
    <submittedName>
        <fullName evidence="2">Uncharacterized protein</fullName>
    </submittedName>
</protein>
<evidence type="ECO:0000313" key="3">
    <source>
        <dbReference type="Proteomes" id="UP000756921"/>
    </source>
</evidence>
<comment type="caution">
    <text evidence="2">The sequence shown here is derived from an EMBL/GenBank/DDBJ whole genome shotgun (WGS) entry which is preliminary data.</text>
</comment>
<keyword evidence="3" id="KW-1185">Reference proteome</keyword>
<proteinExistence type="predicted"/>
<feature type="compositionally biased region" description="Polar residues" evidence="1">
    <location>
        <begin position="165"/>
        <end position="174"/>
    </location>
</feature>
<sequence length="288" mass="31220">MVPGYSDGYSNVEGSPGGWIARSKVKERSCYLGAEGQDRPGAILESEKRGSFGNPKEWTAEPKSSSQKHNKKGTTKIAPGEVTMRNPEEEDRADHIGEPPFGASGSRSQRAFPLLCRPHVVLRLSSRQRNKPDSCLANGAASCVVQGAPPTAEWQQAAVRFDPSPQETSMTVPPSANAGRTLRPRQNGRPVVHDQANGSKTVKGAEEPKLRLQEPARLLKPEGPGMDAVWLAKRFTLARASLLLIVHHKPHAPGARRLSVADTATGTRKAILHRIAIVRTVPDTPPRR</sequence>
<dbReference type="EMBL" id="WJXW01000004">
    <property type="protein sequence ID" value="KAF9736760.1"/>
    <property type="molecule type" value="Genomic_DNA"/>
</dbReference>
<organism evidence="2 3">
    <name type="scientific">Paraphaeosphaeria minitans</name>
    <dbReference type="NCBI Taxonomy" id="565426"/>
    <lineage>
        <taxon>Eukaryota</taxon>
        <taxon>Fungi</taxon>
        <taxon>Dikarya</taxon>
        <taxon>Ascomycota</taxon>
        <taxon>Pezizomycotina</taxon>
        <taxon>Dothideomycetes</taxon>
        <taxon>Pleosporomycetidae</taxon>
        <taxon>Pleosporales</taxon>
        <taxon>Massarineae</taxon>
        <taxon>Didymosphaeriaceae</taxon>
        <taxon>Paraphaeosphaeria</taxon>
    </lineage>
</organism>
<accession>A0A9P6GLW2</accession>
<name>A0A9P6GLW2_9PLEO</name>
<dbReference type="AlphaFoldDB" id="A0A9P6GLW2"/>
<gene>
    <name evidence="2" type="ORF">PMIN01_04539</name>
</gene>
<feature type="region of interest" description="Disordered" evidence="1">
    <location>
        <begin position="1"/>
        <end position="20"/>
    </location>
</feature>
<feature type="region of interest" description="Disordered" evidence="1">
    <location>
        <begin position="32"/>
        <end position="108"/>
    </location>
</feature>
<feature type="region of interest" description="Disordered" evidence="1">
    <location>
        <begin position="163"/>
        <end position="204"/>
    </location>
</feature>
<evidence type="ECO:0000256" key="1">
    <source>
        <dbReference type="SAM" id="MobiDB-lite"/>
    </source>
</evidence>